<protein>
    <submittedName>
        <fullName evidence="1">Uncharacterized protein</fullName>
    </submittedName>
</protein>
<dbReference type="AlphaFoldDB" id="A0A0A8YAS9"/>
<evidence type="ECO:0000313" key="1">
    <source>
        <dbReference type="EMBL" id="JAD23054.1"/>
    </source>
</evidence>
<sequence>MFPDFLFSLQYFYHYKTNNMSLIFFSVCSSC</sequence>
<reference evidence="1" key="1">
    <citation type="submission" date="2014-09" db="EMBL/GenBank/DDBJ databases">
        <authorList>
            <person name="Magalhaes I.L.F."/>
            <person name="Oliveira U."/>
            <person name="Santos F.R."/>
            <person name="Vidigal T.H.D.A."/>
            <person name="Brescovit A.D."/>
            <person name="Santos A.J."/>
        </authorList>
    </citation>
    <scope>NUCLEOTIDE SEQUENCE</scope>
    <source>
        <tissue evidence="1">Shoot tissue taken approximately 20 cm above the soil surface</tissue>
    </source>
</reference>
<organism evidence="1">
    <name type="scientific">Arundo donax</name>
    <name type="common">Giant reed</name>
    <name type="synonym">Donax arundinaceus</name>
    <dbReference type="NCBI Taxonomy" id="35708"/>
    <lineage>
        <taxon>Eukaryota</taxon>
        <taxon>Viridiplantae</taxon>
        <taxon>Streptophyta</taxon>
        <taxon>Embryophyta</taxon>
        <taxon>Tracheophyta</taxon>
        <taxon>Spermatophyta</taxon>
        <taxon>Magnoliopsida</taxon>
        <taxon>Liliopsida</taxon>
        <taxon>Poales</taxon>
        <taxon>Poaceae</taxon>
        <taxon>PACMAD clade</taxon>
        <taxon>Arundinoideae</taxon>
        <taxon>Arundineae</taxon>
        <taxon>Arundo</taxon>
    </lineage>
</organism>
<name>A0A0A8YAS9_ARUDO</name>
<proteinExistence type="predicted"/>
<reference evidence="1" key="2">
    <citation type="journal article" date="2015" name="Data Brief">
        <title>Shoot transcriptome of the giant reed, Arundo donax.</title>
        <authorList>
            <person name="Barrero R.A."/>
            <person name="Guerrero F.D."/>
            <person name="Moolhuijzen P."/>
            <person name="Goolsby J.A."/>
            <person name="Tidwell J."/>
            <person name="Bellgard S.E."/>
            <person name="Bellgard M.I."/>
        </authorList>
    </citation>
    <scope>NUCLEOTIDE SEQUENCE</scope>
    <source>
        <tissue evidence="1">Shoot tissue taken approximately 20 cm above the soil surface</tissue>
    </source>
</reference>
<dbReference type="EMBL" id="GBRH01274841">
    <property type="protein sequence ID" value="JAD23054.1"/>
    <property type="molecule type" value="Transcribed_RNA"/>
</dbReference>
<accession>A0A0A8YAS9</accession>